<dbReference type="Gramene" id="mRNA:HanXRQr2_Chr02g0070511">
    <property type="protein sequence ID" value="mRNA:HanXRQr2_Chr02g0070511"/>
    <property type="gene ID" value="HanXRQr2_Chr02g0070511"/>
</dbReference>
<evidence type="ECO:0000313" key="3">
    <source>
        <dbReference type="Proteomes" id="UP000215914"/>
    </source>
</evidence>
<evidence type="ECO:0000256" key="1">
    <source>
        <dbReference type="SAM" id="Coils"/>
    </source>
</evidence>
<feature type="coiled-coil region" evidence="1">
    <location>
        <begin position="56"/>
        <end position="162"/>
    </location>
</feature>
<organism evidence="2 3">
    <name type="scientific">Helianthus annuus</name>
    <name type="common">Common sunflower</name>
    <dbReference type="NCBI Taxonomy" id="4232"/>
    <lineage>
        <taxon>Eukaryota</taxon>
        <taxon>Viridiplantae</taxon>
        <taxon>Streptophyta</taxon>
        <taxon>Embryophyta</taxon>
        <taxon>Tracheophyta</taxon>
        <taxon>Spermatophyta</taxon>
        <taxon>Magnoliopsida</taxon>
        <taxon>eudicotyledons</taxon>
        <taxon>Gunneridae</taxon>
        <taxon>Pentapetalae</taxon>
        <taxon>asterids</taxon>
        <taxon>campanulids</taxon>
        <taxon>Asterales</taxon>
        <taxon>Asteraceae</taxon>
        <taxon>Asteroideae</taxon>
        <taxon>Heliantheae alliance</taxon>
        <taxon>Heliantheae</taxon>
        <taxon>Helianthus</taxon>
    </lineage>
</organism>
<keyword evidence="1" id="KW-0175">Coiled coil</keyword>
<sequence>MAIQELVDERNHFESQLHVADVRESRFLSEKTKAEADLKHVTANLAEEKLSWARDIAEKDRIISRAKAVQEELERKAVLEAQKERYQDLTLQLEASEVRIWDKKVELEEREGKIRELQQACDALVTKRNKLLQAASSQQARLNEAESALDQVNVEVDSLTNRFAGLQGDRNWLISHGLVGAFEYQR</sequence>
<gene>
    <name evidence="2" type="ORF">HanXRQr2_Chr02g0070511</name>
</gene>
<accession>A0A9K3NZY3</accession>
<dbReference type="Proteomes" id="UP000215914">
    <property type="component" value="Unassembled WGS sequence"/>
</dbReference>
<name>A0A9K3NZY3_HELAN</name>
<evidence type="ECO:0000313" key="2">
    <source>
        <dbReference type="EMBL" id="KAF5818826.1"/>
    </source>
</evidence>
<dbReference type="EMBL" id="MNCJ02000317">
    <property type="protein sequence ID" value="KAF5818826.1"/>
    <property type="molecule type" value="Genomic_DNA"/>
</dbReference>
<proteinExistence type="predicted"/>
<reference evidence="2" key="2">
    <citation type="submission" date="2020-06" db="EMBL/GenBank/DDBJ databases">
        <title>Helianthus annuus Genome sequencing and assembly Release 2.</title>
        <authorList>
            <person name="Gouzy J."/>
            <person name="Langlade N."/>
            <person name="Munos S."/>
        </authorList>
    </citation>
    <scope>NUCLEOTIDE SEQUENCE</scope>
    <source>
        <tissue evidence="2">Leaves</tissue>
    </source>
</reference>
<dbReference type="AlphaFoldDB" id="A0A9K3NZY3"/>
<comment type="caution">
    <text evidence="2">The sequence shown here is derived from an EMBL/GenBank/DDBJ whole genome shotgun (WGS) entry which is preliminary data.</text>
</comment>
<protein>
    <submittedName>
        <fullName evidence="2">Uncharacterized protein</fullName>
    </submittedName>
</protein>
<keyword evidence="3" id="KW-1185">Reference proteome</keyword>
<reference evidence="2" key="1">
    <citation type="journal article" date="2017" name="Nature">
        <title>The sunflower genome provides insights into oil metabolism, flowering and Asterid evolution.</title>
        <authorList>
            <person name="Badouin H."/>
            <person name="Gouzy J."/>
            <person name="Grassa C.J."/>
            <person name="Murat F."/>
            <person name="Staton S.E."/>
            <person name="Cottret L."/>
            <person name="Lelandais-Briere C."/>
            <person name="Owens G.L."/>
            <person name="Carrere S."/>
            <person name="Mayjonade B."/>
            <person name="Legrand L."/>
            <person name="Gill N."/>
            <person name="Kane N.C."/>
            <person name="Bowers J.E."/>
            <person name="Hubner S."/>
            <person name="Bellec A."/>
            <person name="Berard A."/>
            <person name="Berges H."/>
            <person name="Blanchet N."/>
            <person name="Boniface M.C."/>
            <person name="Brunel D."/>
            <person name="Catrice O."/>
            <person name="Chaidir N."/>
            <person name="Claudel C."/>
            <person name="Donnadieu C."/>
            <person name="Faraut T."/>
            <person name="Fievet G."/>
            <person name="Helmstetter N."/>
            <person name="King M."/>
            <person name="Knapp S.J."/>
            <person name="Lai Z."/>
            <person name="Le Paslier M.C."/>
            <person name="Lippi Y."/>
            <person name="Lorenzon L."/>
            <person name="Mandel J.R."/>
            <person name="Marage G."/>
            <person name="Marchand G."/>
            <person name="Marquand E."/>
            <person name="Bret-Mestries E."/>
            <person name="Morien E."/>
            <person name="Nambeesan S."/>
            <person name="Nguyen T."/>
            <person name="Pegot-Espagnet P."/>
            <person name="Pouilly N."/>
            <person name="Raftis F."/>
            <person name="Sallet E."/>
            <person name="Schiex T."/>
            <person name="Thomas J."/>
            <person name="Vandecasteele C."/>
            <person name="Vares D."/>
            <person name="Vear F."/>
            <person name="Vautrin S."/>
            <person name="Crespi M."/>
            <person name="Mangin B."/>
            <person name="Burke J.M."/>
            <person name="Salse J."/>
            <person name="Munos S."/>
            <person name="Vincourt P."/>
            <person name="Rieseberg L.H."/>
            <person name="Langlade N.B."/>
        </authorList>
    </citation>
    <scope>NUCLEOTIDE SEQUENCE</scope>
    <source>
        <tissue evidence="2">Leaves</tissue>
    </source>
</reference>